<reference evidence="3" key="1">
    <citation type="submission" date="2020-09" db="EMBL/GenBank/DDBJ databases">
        <authorList>
            <person name="Yoon J.-W."/>
        </authorList>
    </citation>
    <scope>NUCLEOTIDE SEQUENCE</scope>
    <source>
        <strain evidence="3">KMU-158</strain>
    </source>
</reference>
<comment type="caution">
    <text evidence="3">The sequence shown here is derived from an EMBL/GenBank/DDBJ whole genome shotgun (WGS) entry which is preliminary data.</text>
</comment>
<dbReference type="Pfam" id="PF02604">
    <property type="entry name" value="PhdYeFM_antitox"/>
    <property type="match status" value="1"/>
</dbReference>
<accession>A0A927C2V9</accession>
<evidence type="ECO:0000256" key="1">
    <source>
        <dbReference type="ARBA" id="ARBA00009981"/>
    </source>
</evidence>
<keyword evidence="4" id="KW-1185">Reference proteome</keyword>
<organism evidence="3 4">
    <name type="scientific">Spongiibacter pelagi</name>
    <dbReference type="NCBI Taxonomy" id="2760804"/>
    <lineage>
        <taxon>Bacteria</taxon>
        <taxon>Pseudomonadati</taxon>
        <taxon>Pseudomonadota</taxon>
        <taxon>Gammaproteobacteria</taxon>
        <taxon>Cellvibrionales</taxon>
        <taxon>Spongiibacteraceae</taxon>
        <taxon>Spongiibacter</taxon>
    </lineage>
</organism>
<protein>
    <recommendedName>
        <fullName evidence="2">Antitoxin</fullName>
    </recommendedName>
</protein>
<name>A0A927C2V9_9GAMM</name>
<comment type="similarity">
    <text evidence="1 2">Belongs to the phD/YefM antitoxin family.</text>
</comment>
<dbReference type="PANTHER" id="PTHR33713:SF1">
    <property type="entry name" value="CYTOPLASMIC PROTEIN"/>
    <property type="match status" value="1"/>
</dbReference>
<dbReference type="Proteomes" id="UP000610558">
    <property type="component" value="Unassembled WGS sequence"/>
</dbReference>
<dbReference type="InterPro" id="IPR051405">
    <property type="entry name" value="phD/YefM_antitoxin"/>
</dbReference>
<gene>
    <name evidence="3" type="ORF">IB286_07410</name>
</gene>
<sequence>MPRQVLADTCVSISELKKNPSAVVSQGEGFPVAVLNRNEPDFYCIPAAAWEEIVDRLEDVELNAIADARQHQAIIEVDIDDL</sequence>
<dbReference type="SUPFAM" id="SSF143120">
    <property type="entry name" value="YefM-like"/>
    <property type="match status" value="1"/>
</dbReference>
<evidence type="ECO:0000313" key="3">
    <source>
        <dbReference type="EMBL" id="MBD2858837.1"/>
    </source>
</evidence>
<dbReference type="InterPro" id="IPR036165">
    <property type="entry name" value="YefM-like_sf"/>
</dbReference>
<dbReference type="InterPro" id="IPR006442">
    <property type="entry name" value="Antitoxin_Phd/YefM"/>
</dbReference>
<dbReference type="EMBL" id="JACXLD010000003">
    <property type="protein sequence ID" value="MBD2858837.1"/>
    <property type="molecule type" value="Genomic_DNA"/>
</dbReference>
<dbReference type="NCBIfam" id="TIGR01552">
    <property type="entry name" value="phd_fam"/>
    <property type="match status" value="1"/>
</dbReference>
<dbReference type="PANTHER" id="PTHR33713">
    <property type="entry name" value="ANTITOXIN YAFN-RELATED"/>
    <property type="match status" value="1"/>
</dbReference>
<dbReference type="AlphaFoldDB" id="A0A927C2V9"/>
<dbReference type="RefSeq" id="WP_190764067.1">
    <property type="nucleotide sequence ID" value="NZ_JACXLD010000003.1"/>
</dbReference>
<comment type="function">
    <text evidence="2">Antitoxin component of a type II toxin-antitoxin (TA) system.</text>
</comment>
<evidence type="ECO:0000313" key="4">
    <source>
        <dbReference type="Proteomes" id="UP000610558"/>
    </source>
</evidence>
<proteinExistence type="inferred from homology"/>
<evidence type="ECO:0000256" key="2">
    <source>
        <dbReference type="RuleBase" id="RU362080"/>
    </source>
</evidence>